<dbReference type="GO" id="GO:0006412">
    <property type="term" value="P:translation"/>
    <property type="evidence" value="ECO:0007669"/>
    <property type="project" value="UniProtKB-UniRule"/>
</dbReference>
<evidence type="ECO:0000256" key="1">
    <source>
        <dbReference type="ARBA" id="ARBA00008563"/>
    </source>
</evidence>
<dbReference type="AlphaFoldDB" id="A0A977PTR8"/>
<evidence type="ECO:0000256" key="6">
    <source>
        <dbReference type="HAMAP-Rule" id="MF_01363"/>
    </source>
</evidence>
<protein>
    <recommendedName>
        <fullName evidence="6">Large ribosomal subunit protein bL21</fullName>
    </recommendedName>
</protein>
<dbReference type="GO" id="GO:1990904">
    <property type="term" value="C:ribonucleoprotein complex"/>
    <property type="evidence" value="ECO:0007669"/>
    <property type="project" value="UniProtKB-KW"/>
</dbReference>
<reference evidence="8" key="1">
    <citation type="submission" date="2021-04" db="EMBL/GenBank/DDBJ databases">
        <title>Genome sequence of Woronichinia naegeliana from Washington state freshwater lake bloom.</title>
        <authorList>
            <person name="Dreher T.W."/>
        </authorList>
    </citation>
    <scope>NUCLEOTIDE SEQUENCE</scope>
    <source>
        <strain evidence="8">WA131</strain>
    </source>
</reference>
<evidence type="ECO:0000256" key="5">
    <source>
        <dbReference type="ARBA" id="ARBA00023274"/>
    </source>
</evidence>
<dbReference type="InterPro" id="IPR001787">
    <property type="entry name" value="Ribosomal_bL21"/>
</dbReference>
<dbReference type="Pfam" id="PF00829">
    <property type="entry name" value="Ribosomal_L21p"/>
    <property type="match status" value="1"/>
</dbReference>
<evidence type="ECO:0000256" key="2">
    <source>
        <dbReference type="ARBA" id="ARBA00022730"/>
    </source>
</evidence>
<dbReference type="NCBIfam" id="TIGR00061">
    <property type="entry name" value="L21"/>
    <property type="match status" value="1"/>
</dbReference>
<dbReference type="SUPFAM" id="SSF141091">
    <property type="entry name" value="L21p-like"/>
    <property type="match status" value="1"/>
</dbReference>
<keyword evidence="2 6" id="KW-0699">rRNA-binding</keyword>
<dbReference type="InterPro" id="IPR028909">
    <property type="entry name" value="bL21-like"/>
</dbReference>
<dbReference type="InterPro" id="IPR018258">
    <property type="entry name" value="Ribosomal_bL21_CS"/>
</dbReference>
<dbReference type="GO" id="GO:0003735">
    <property type="term" value="F:structural constituent of ribosome"/>
    <property type="evidence" value="ECO:0007669"/>
    <property type="project" value="InterPro"/>
</dbReference>
<evidence type="ECO:0000256" key="3">
    <source>
        <dbReference type="ARBA" id="ARBA00022884"/>
    </source>
</evidence>
<gene>
    <name evidence="6 8" type="primary">rplU</name>
    <name evidence="6" type="synonym">rpl21</name>
    <name evidence="8" type="ORF">KA717_20615</name>
</gene>
<proteinExistence type="inferred from homology"/>
<dbReference type="HAMAP" id="MF_01363">
    <property type="entry name" value="Ribosomal_bL21"/>
    <property type="match status" value="1"/>
</dbReference>
<comment type="subunit">
    <text evidence="6">Part of the 50S ribosomal subunit. Contacts protein L20.</text>
</comment>
<dbReference type="KEGG" id="wna:KA717_20615"/>
<comment type="function">
    <text evidence="6 7">This protein binds to 23S rRNA in the presence of protein L20.</text>
</comment>
<dbReference type="GO" id="GO:0005737">
    <property type="term" value="C:cytoplasm"/>
    <property type="evidence" value="ECO:0007669"/>
    <property type="project" value="UniProtKB-ARBA"/>
</dbReference>
<dbReference type="Proteomes" id="UP001065613">
    <property type="component" value="Chromosome"/>
</dbReference>
<evidence type="ECO:0000256" key="7">
    <source>
        <dbReference type="RuleBase" id="RU000562"/>
    </source>
</evidence>
<sequence length="148" mass="16683">MSYAIIEAGGTQLRVEPGRFYDLNHLEGEPEASYVIDKVLLVNNDSQITVGQPFVAGATVEGEILFHRRGRKIIVYKMRPKKKTRKKRGHRQELTRLLIKSISIDGTAIATISEEDLKKPVLVSPEESLTFDEDLVESDEDLVESDED</sequence>
<comment type="similarity">
    <text evidence="1 6 7">Belongs to the bacterial ribosomal protein bL21 family.</text>
</comment>
<dbReference type="EMBL" id="CP073041">
    <property type="protein sequence ID" value="UXE58467.1"/>
    <property type="molecule type" value="Genomic_DNA"/>
</dbReference>
<dbReference type="InterPro" id="IPR036164">
    <property type="entry name" value="bL21-like_sf"/>
</dbReference>
<keyword evidence="3 6" id="KW-0694">RNA-binding</keyword>
<organism evidence="8">
    <name type="scientific">Woronichinia naegeliana WA131</name>
    <dbReference type="NCBI Taxonomy" id="2824559"/>
    <lineage>
        <taxon>Bacteria</taxon>
        <taxon>Bacillati</taxon>
        <taxon>Cyanobacteriota</taxon>
        <taxon>Cyanophyceae</taxon>
        <taxon>Synechococcales</taxon>
        <taxon>Coelosphaeriaceae</taxon>
        <taxon>Woronichinia</taxon>
    </lineage>
</organism>
<name>A0A977PTR8_9CYAN</name>
<accession>A0A977PTR8</accession>
<evidence type="ECO:0000313" key="8">
    <source>
        <dbReference type="EMBL" id="UXE58467.1"/>
    </source>
</evidence>
<evidence type="ECO:0000256" key="4">
    <source>
        <dbReference type="ARBA" id="ARBA00022980"/>
    </source>
</evidence>
<dbReference type="GO" id="GO:0019843">
    <property type="term" value="F:rRNA binding"/>
    <property type="evidence" value="ECO:0007669"/>
    <property type="project" value="UniProtKB-UniRule"/>
</dbReference>
<dbReference type="GO" id="GO:0005840">
    <property type="term" value="C:ribosome"/>
    <property type="evidence" value="ECO:0007669"/>
    <property type="project" value="UniProtKB-KW"/>
</dbReference>
<dbReference type="PANTHER" id="PTHR21349:SF0">
    <property type="entry name" value="LARGE RIBOSOMAL SUBUNIT PROTEIN BL21M"/>
    <property type="match status" value="1"/>
</dbReference>
<dbReference type="PANTHER" id="PTHR21349">
    <property type="entry name" value="50S RIBOSOMAL PROTEIN L21"/>
    <property type="match status" value="1"/>
</dbReference>
<dbReference type="PROSITE" id="PS01169">
    <property type="entry name" value="RIBOSOMAL_L21"/>
    <property type="match status" value="1"/>
</dbReference>
<keyword evidence="5 6" id="KW-0687">Ribonucleoprotein</keyword>
<keyword evidence="4 6" id="KW-0689">Ribosomal protein</keyword>